<dbReference type="HOGENOM" id="CLU_2578763_0_0_1"/>
<dbReference type="PaxDb" id="29760-VIT_07s0141g00820.t01"/>
<protein>
    <submittedName>
        <fullName evidence="1">Uncharacterized protein</fullName>
    </submittedName>
</protein>
<dbReference type="EMBL" id="FN594965">
    <property type="protein sequence ID" value="CBI17957.3"/>
    <property type="molecule type" value="Genomic_DNA"/>
</dbReference>
<sequence length="81" mass="9007">MYLPLNLVLPHLPLPFAPAILCPSLLQVLAEFLLSGLVVASHGTAFVDIFAGKFFNWGEGKRIEQIESTICLRVSWKNLIK</sequence>
<organism evidence="1 2">
    <name type="scientific">Vitis vinifera</name>
    <name type="common">Grape</name>
    <dbReference type="NCBI Taxonomy" id="29760"/>
    <lineage>
        <taxon>Eukaryota</taxon>
        <taxon>Viridiplantae</taxon>
        <taxon>Streptophyta</taxon>
        <taxon>Embryophyta</taxon>
        <taxon>Tracheophyta</taxon>
        <taxon>Spermatophyta</taxon>
        <taxon>Magnoliopsida</taxon>
        <taxon>eudicotyledons</taxon>
        <taxon>Gunneridae</taxon>
        <taxon>Pentapetalae</taxon>
        <taxon>rosids</taxon>
        <taxon>Vitales</taxon>
        <taxon>Vitaceae</taxon>
        <taxon>Viteae</taxon>
        <taxon>Vitis</taxon>
    </lineage>
</organism>
<accession>D7SQM6</accession>
<reference evidence="2" key="1">
    <citation type="journal article" date="2007" name="Nature">
        <title>The grapevine genome sequence suggests ancestral hexaploidization in major angiosperm phyla.</title>
        <authorList>
            <consortium name="The French-Italian Public Consortium for Grapevine Genome Characterization."/>
            <person name="Jaillon O."/>
            <person name="Aury J.-M."/>
            <person name="Noel B."/>
            <person name="Policriti A."/>
            <person name="Clepet C."/>
            <person name="Casagrande A."/>
            <person name="Choisne N."/>
            <person name="Aubourg S."/>
            <person name="Vitulo N."/>
            <person name="Jubin C."/>
            <person name="Vezzi A."/>
            <person name="Legeai F."/>
            <person name="Hugueney P."/>
            <person name="Dasilva C."/>
            <person name="Horner D."/>
            <person name="Mica E."/>
            <person name="Jublot D."/>
            <person name="Poulain J."/>
            <person name="Bruyere C."/>
            <person name="Billault A."/>
            <person name="Segurens B."/>
            <person name="Gouyvenoux M."/>
            <person name="Ugarte E."/>
            <person name="Cattonaro F."/>
            <person name="Anthouard V."/>
            <person name="Vico V."/>
            <person name="Del Fabbro C."/>
            <person name="Alaux M."/>
            <person name="Di Gaspero G."/>
            <person name="Dumas V."/>
            <person name="Felice N."/>
            <person name="Paillard S."/>
            <person name="Juman I."/>
            <person name="Moroldo M."/>
            <person name="Scalabrin S."/>
            <person name="Canaguier A."/>
            <person name="Le Clainche I."/>
            <person name="Malacrida G."/>
            <person name="Durand E."/>
            <person name="Pesole G."/>
            <person name="Laucou V."/>
            <person name="Chatelet P."/>
            <person name="Merdinoglu D."/>
            <person name="Delledonne M."/>
            <person name="Pezzotti M."/>
            <person name="Lecharny A."/>
            <person name="Scarpelli C."/>
            <person name="Artiguenave F."/>
            <person name="Pe M.E."/>
            <person name="Valle G."/>
            <person name="Morgante M."/>
            <person name="Caboche M."/>
            <person name="Adam-Blondon A.-F."/>
            <person name="Weissenbach J."/>
            <person name="Quetier F."/>
            <person name="Wincker P."/>
        </authorList>
    </citation>
    <scope>NUCLEOTIDE SEQUENCE [LARGE SCALE GENOMIC DNA]</scope>
    <source>
        <strain evidence="2">cv. Pinot noir / PN40024</strain>
    </source>
</reference>
<dbReference type="InParanoid" id="D7SQM6"/>
<keyword evidence="2" id="KW-1185">Reference proteome</keyword>
<proteinExistence type="predicted"/>
<dbReference type="AlphaFoldDB" id="D7SQM6"/>
<name>D7SQM6_VITVI</name>
<gene>
    <name evidence="1" type="ordered locus">VIT_07s0141g00820</name>
</gene>
<dbReference type="Proteomes" id="UP000009183">
    <property type="component" value="Chromosome 7"/>
</dbReference>
<evidence type="ECO:0000313" key="1">
    <source>
        <dbReference type="EMBL" id="CBI17957.3"/>
    </source>
</evidence>
<evidence type="ECO:0000313" key="2">
    <source>
        <dbReference type="Proteomes" id="UP000009183"/>
    </source>
</evidence>